<dbReference type="EMBL" id="WNKU01000008">
    <property type="protein sequence ID" value="MTV49023.1"/>
    <property type="molecule type" value="Genomic_DNA"/>
</dbReference>
<reference evidence="3 4" key="1">
    <citation type="submission" date="2019-11" db="EMBL/GenBank/DDBJ databases">
        <title>Whole-genome sequence of a the green, strictly anaerobic photosynthetic bacterium Heliobacillus mobilis DSM 6151.</title>
        <authorList>
            <person name="Kyndt J.A."/>
            <person name="Meyer T.E."/>
        </authorList>
    </citation>
    <scope>NUCLEOTIDE SEQUENCE [LARGE SCALE GENOMIC DNA]</scope>
    <source>
        <strain evidence="3 4">DSM 6151</strain>
    </source>
</reference>
<comment type="caution">
    <text evidence="3">The sequence shown here is derived from an EMBL/GenBank/DDBJ whole genome shotgun (WGS) entry which is preliminary data.</text>
</comment>
<evidence type="ECO:0000313" key="4">
    <source>
        <dbReference type="Proteomes" id="UP000430670"/>
    </source>
</evidence>
<evidence type="ECO:0000256" key="1">
    <source>
        <dbReference type="SAM" id="MobiDB-lite"/>
    </source>
</evidence>
<sequence>MSENSPIPKKARLKGIISVILTVSSLTVAFTGLSMMGEHDEPRDFKQRITVEPVVPAQSGNEKRNSQEFERRGNPMKGIHEVAGLAMIPAVLLHFGLNAKTLVAELGLRKRPVQEDE</sequence>
<dbReference type="Proteomes" id="UP000430670">
    <property type="component" value="Unassembled WGS sequence"/>
</dbReference>
<feature type="transmembrane region" description="Helical" evidence="2">
    <location>
        <begin position="16"/>
        <end position="36"/>
    </location>
</feature>
<feature type="compositionally biased region" description="Basic and acidic residues" evidence="1">
    <location>
        <begin position="61"/>
        <end position="73"/>
    </location>
</feature>
<feature type="region of interest" description="Disordered" evidence="1">
    <location>
        <begin position="51"/>
        <end position="74"/>
    </location>
</feature>
<dbReference type="OrthoDB" id="9862553at2"/>
<protein>
    <recommendedName>
        <fullName evidence="5">DUF4405 domain-containing protein</fullName>
    </recommendedName>
</protein>
<organism evidence="3 4">
    <name type="scientific">Heliobacterium mobile</name>
    <name type="common">Heliobacillus mobilis</name>
    <dbReference type="NCBI Taxonomy" id="28064"/>
    <lineage>
        <taxon>Bacteria</taxon>
        <taxon>Bacillati</taxon>
        <taxon>Bacillota</taxon>
        <taxon>Clostridia</taxon>
        <taxon>Eubacteriales</taxon>
        <taxon>Heliobacteriaceae</taxon>
        <taxon>Heliobacterium</taxon>
    </lineage>
</organism>
<gene>
    <name evidence="3" type="ORF">GJ688_08535</name>
</gene>
<evidence type="ECO:0000313" key="3">
    <source>
        <dbReference type="EMBL" id="MTV49023.1"/>
    </source>
</evidence>
<name>A0A6I3SJJ2_HELMO</name>
<dbReference type="AlphaFoldDB" id="A0A6I3SJJ2"/>
<proteinExistence type="predicted"/>
<keyword evidence="2" id="KW-1133">Transmembrane helix</keyword>
<feature type="transmembrane region" description="Helical" evidence="2">
    <location>
        <begin position="82"/>
        <end position="103"/>
    </location>
</feature>
<keyword evidence="2" id="KW-0812">Transmembrane</keyword>
<keyword evidence="2" id="KW-0472">Membrane</keyword>
<dbReference type="RefSeq" id="WP_155476130.1">
    <property type="nucleotide sequence ID" value="NZ_WNKU01000008.1"/>
</dbReference>
<evidence type="ECO:0000256" key="2">
    <source>
        <dbReference type="SAM" id="Phobius"/>
    </source>
</evidence>
<accession>A0A6I3SJJ2</accession>
<keyword evidence="4" id="KW-1185">Reference proteome</keyword>
<evidence type="ECO:0008006" key="5">
    <source>
        <dbReference type="Google" id="ProtNLM"/>
    </source>
</evidence>